<sequence length="44" mass="4792">MAEAEPRGDRGLPLELRLILHNRPLAFPATPRQTSSRPADAGRG</sequence>
<name>A0A0A9F5T2_ARUDO</name>
<dbReference type="AlphaFoldDB" id="A0A0A9F5T2"/>
<evidence type="ECO:0000256" key="1">
    <source>
        <dbReference type="SAM" id="MobiDB-lite"/>
    </source>
</evidence>
<protein>
    <submittedName>
        <fullName evidence="2">Uncharacterized protein</fullName>
    </submittedName>
</protein>
<proteinExistence type="predicted"/>
<organism evidence="2">
    <name type="scientific">Arundo donax</name>
    <name type="common">Giant reed</name>
    <name type="synonym">Donax arundinaceus</name>
    <dbReference type="NCBI Taxonomy" id="35708"/>
    <lineage>
        <taxon>Eukaryota</taxon>
        <taxon>Viridiplantae</taxon>
        <taxon>Streptophyta</taxon>
        <taxon>Embryophyta</taxon>
        <taxon>Tracheophyta</taxon>
        <taxon>Spermatophyta</taxon>
        <taxon>Magnoliopsida</taxon>
        <taxon>Liliopsida</taxon>
        <taxon>Poales</taxon>
        <taxon>Poaceae</taxon>
        <taxon>PACMAD clade</taxon>
        <taxon>Arundinoideae</taxon>
        <taxon>Arundineae</taxon>
        <taxon>Arundo</taxon>
    </lineage>
</organism>
<reference evidence="2" key="1">
    <citation type="submission" date="2014-09" db="EMBL/GenBank/DDBJ databases">
        <authorList>
            <person name="Magalhaes I.L.F."/>
            <person name="Oliveira U."/>
            <person name="Santos F.R."/>
            <person name="Vidigal T.H.D.A."/>
            <person name="Brescovit A.D."/>
            <person name="Santos A.J."/>
        </authorList>
    </citation>
    <scope>NUCLEOTIDE SEQUENCE</scope>
    <source>
        <tissue evidence="2">Shoot tissue taken approximately 20 cm above the soil surface</tissue>
    </source>
</reference>
<evidence type="ECO:0000313" key="2">
    <source>
        <dbReference type="EMBL" id="JAE07697.1"/>
    </source>
</evidence>
<reference evidence="2" key="2">
    <citation type="journal article" date="2015" name="Data Brief">
        <title>Shoot transcriptome of the giant reed, Arundo donax.</title>
        <authorList>
            <person name="Barrero R.A."/>
            <person name="Guerrero F.D."/>
            <person name="Moolhuijzen P."/>
            <person name="Goolsby J.A."/>
            <person name="Tidwell J."/>
            <person name="Bellgard S.E."/>
            <person name="Bellgard M.I."/>
        </authorList>
    </citation>
    <scope>NUCLEOTIDE SEQUENCE</scope>
    <source>
        <tissue evidence="2">Shoot tissue taken approximately 20 cm above the soil surface</tissue>
    </source>
</reference>
<accession>A0A0A9F5T2</accession>
<feature type="region of interest" description="Disordered" evidence="1">
    <location>
        <begin position="25"/>
        <end position="44"/>
    </location>
</feature>
<dbReference type="EMBL" id="GBRH01190199">
    <property type="protein sequence ID" value="JAE07697.1"/>
    <property type="molecule type" value="Transcribed_RNA"/>
</dbReference>